<keyword evidence="3" id="KW-1185">Reference proteome</keyword>
<name>A0A939KI31_9CLOT</name>
<reference evidence="2" key="1">
    <citation type="submission" date="2021-03" db="EMBL/GenBank/DDBJ databases">
        <title>Proteiniclasticum marinus sp. nov., isolated from tidal flat sediment.</title>
        <authorList>
            <person name="Namirimu T."/>
            <person name="Yang J.-A."/>
            <person name="Yang S.-H."/>
            <person name="Kim Y.-J."/>
            <person name="Kwon K.K."/>
        </authorList>
    </citation>
    <scope>NUCLEOTIDE SEQUENCE</scope>
    <source>
        <strain evidence="2">SCR006</strain>
    </source>
</reference>
<gene>
    <name evidence="2" type="ORF">J3A84_01480</name>
</gene>
<feature type="domain" description="CarD-like/TRCF RNAP-interacting" evidence="1">
    <location>
        <begin position="1"/>
        <end position="112"/>
    </location>
</feature>
<comment type="caution">
    <text evidence="2">The sequence shown here is derived from an EMBL/GenBank/DDBJ whole genome shotgun (WGS) entry which is preliminary data.</text>
</comment>
<dbReference type="InterPro" id="IPR052531">
    <property type="entry name" value="CarD-like_regulator"/>
</dbReference>
<dbReference type="Gene3D" id="1.20.58.1290">
    <property type="entry name" value="CarD-like, C-terminal domain"/>
    <property type="match status" value="1"/>
</dbReference>
<dbReference type="PANTHER" id="PTHR38447:SF1">
    <property type="entry name" value="RNA POLYMERASE-BINDING TRANSCRIPTION FACTOR CARD"/>
    <property type="match status" value="1"/>
</dbReference>
<accession>A0A939KI31</accession>
<evidence type="ECO:0000259" key="1">
    <source>
        <dbReference type="SMART" id="SM01058"/>
    </source>
</evidence>
<dbReference type="InterPro" id="IPR003711">
    <property type="entry name" value="CarD-like/TRCF_RID"/>
</dbReference>
<evidence type="ECO:0000313" key="3">
    <source>
        <dbReference type="Proteomes" id="UP000664218"/>
    </source>
</evidence>
<evidence type="ECO:0000313" key="2">
    <source>
        <dbReference type="EMBL" id="MBO1263713.1"/>
    </source>
</evidence>
<dbReference type="Pfam" id="PF02559">
    <property type="entry name" value="CarD_TRCF_RID"/>
    <property type="match status" value="1"/>
</dbReference>
<dbReference type="PANTHER" id="PTHR38447">
    <property type="entry name" value="TRANSCRIPTION FACTOR YDEB-RELATED"/>
    <property type="match status" value="1"/>
</dbReference>
<proteinExistence type="predicted"/>
<dbReference type="GO" id="GO:0009303">
    <property type="term" value="P:rRNA transcription"/>
    <property type="evidence" value="ECO:0007669"/>
    <property type="project" value="TreeGrafter"/>
</dbReference>
<organism evidence="2 3">
    <name type="scientific">Proteiniclasticum aestuarii</name>
    <dbReference type="NCBI Taxonomy" id="2817862"/>
    <lineage>
        <taxon>Bacteria</taxon>
        <taxon>Bacillati</taxon>
        <taxon>Bacillota</taxon>
        <taxon>Clostridia</taxon>
        <taxon>Eubacteriales</taxon>
        <taxon>Clostridiaceae</taxon>
        <taxon>Proteiniclasticum</taxon>
    </lineage>
</organism>
<dbReference type="EMBL" id="JAFNJU010000001">
    <property type="protein sequence ID" value="MBO1263713.1"/>
    <property type="molecule type" value="Genomic_DNA"/>
</dbReference>
<sequence length="163" mass="18950">MFEINDYVMYGLTGACKVTDIRRDEEGYNKERKYYILSPIRETDSIIMIPIMNKDINMRKVISKEEAEELLSHMKDKQIDWIDDAKERAREYNELLKSGDSESWLLLIKALADEKLEKKEEGKKLSSSDDLILKSATNLLSGEFSVALDMDLDDVIPYIKKFL</sequence>
<dbReference type="Pfam" id="PF21095">
    <property type="entry name" value="CarD_C"/>
    <property type="match status" value="1"/>
</dbReference>
<dbReference type="AlphaFoldDB" id="A0A939KI31"/>
<dbReference type="InterPro" id="IPR042215">
    <property type="entry name" value="CarD-like_C"/>
</dbReference>
<protein>
    <recommendedName>
        <fullName evidence="1">CarD-like/TRCF RNAP-interacting domain-containing protein</fullName>
    </recommendedName>
</protein>
<dbReference type="Proteomes" id="UP000664218">
    <property type="component" value="Unassembled WGS sequence"/>
</dbReference>
<dbReference type="SMART" id="SM01058">
    <property type="entry name" value="CarD_TRCF"/>
    <property type="match status" value="1"/>
</dbReference>
<dbReference type="InterPro" id="IPR048792">
    <property type="entry name" value="CarD_C"/>
</dbReference>
<dbReference type="RefSeq" id="WP_207598221.1">
    <property type="nucleotide sequence ID" value="NZ_JAFNJU010000001.1"/>
</dbReference>
<dbReference type="Gene3D" id="2.40.10.170">
    <property type="match status" value="1"/>
</dbReference>